<gene>
    <name evidence="2" type="ORF">BDY17DRAFT_17155</name>
</gene>
<feature type="region of interest" description="Disordered" evidence="1">
    <location>
        <begin position="1"/>
        <end position="25"/>
    </location>
</feature>
<evidence type="ECO:0000256" key="1">
    <source>
        <dbReference type="SAM" id="MobiDB-lite"/>
    </source>
</evidence>
<sequence length="276" mass="28288">MTTETDTTTMTDTATTSTTTSVVSTSTIPASAGFLPIQTTLPGSNDSLAYPNEKRAMRDFGTSLGASSKKSSPGGGLRGRPQHYGDACCYHYWGRCTTTTTTTTVTSHATAQTSTITTTSTATVTITPGAVTTITMTTTETDTTTSTATTTSTETDIFTSFTSSTSVYGACQTPNRADQVFGLAIENGQPDASLTVFGINPGASGSAYDCCVAAILEPAGAYWAWHEGGEYCVIFAADSCDAGQASGGNGEVDTQSDAAPAFVLGNGNCGAWNTLN</sequence>
<protein>
    <recommendedName>
        <fullName evidence="4">Apple domain-containing protein</fullName>
    </recommendedName>
</protein>
<dbReference type="Proteomes" id="UP000799767">
    <property type="component" value="Unassembled WGS sequence"/>
</dbReference>
<accession>A0A6A6Q6Y2</accession>
<evidence type="ECO:0000313" key="3">
    <source>
        <dbReference type="Proteomes" id="UP000799767"/>
    </source>
</evidence>
<dbReference type="GeneID" id="54470816"/>
<dbReference type="RefSeq" id="XP_033594295.1">
    <property type="nucleotide sequence ID" value="XM_033729814.1"/>
</dbReference>
<organism evidence="2 3">
    <name type="scientific">Neohortaea acidophila</name>
    <dbReference type="NCBI Taxonomy" id="245834"/>
    <lineage>
        <taxon>Eukaryota</taxon>
        <taxon>Fungi</taxon>
        <taxon>Dikarya</taxon>
        <taxon>Ascomycota</taxon>
        <taxon>Pezizomycotina</taxon>
        <taxon>Dothideomycetes</taxon>
        <taxon>Dothideomycetidae</taxon>
        <taxon>Mycosphaerellales</taxon>
        <taxon>Teratosphaeriaceae</taxon>
        <taxon>Neohortaea</taxon>
    </lineage>
</organism>
<dbReference type="OrthoDB" id="4160135at2759"/>
<evidence type="ECO:0000313" key="2">
    <source>
        <dbReference type="EMBL" id="KAF2487726.1"/>
    </source>
</evidence>
<dbReference type="EMBL" id="MU001631">
    <property type="protein sequence ID" value="KAF2487726.1"/>
    <property type="molecule type" value="Genomic_DNA"/>
</dbReference>
<name>A0A6A6Q6Y2_9PEZI</name>
<dbReference type="AlphaFoldDB" id="A0A6A6Q6Y2"/>
<evidence type="ECO:0008006" key="4">
    <source>
        <dbReference type="Google" id="ProtNLM"/>
    </source>
</evidence>
<reference evidence="2" key="1">
    <citation type="journal article" date="2020" name="Stud. Mycol.">
        <title>101 Dothideomycetes genomes: a test case for predicting lifestyles and emergence of pathogens.</title>
        <authorList>
            <person name="Haridas S."/>
            <person name="Albert R."/>
            <person name="Binder M."/>
            <person name="Bloem J."/>
            <person name="Labutti K."/>
            <person name="Salamov A."/>
            <person name="Andreopoulos B."/>
            <person name="Baker S."/>
            <person name="Barry K."/>
            <person name="Bills G."/>
            <person name="Bluhm B."/>
            <person name="Cannon C."/>
            <person name="Castanera R."/>
            <person name="Culley D."/>
            <person name="Daum C."/>
            <person name="Ezra D."/>
            <person name="Gonzalez J."/>
            <person name="Henrissat B."/>
            <person name="Kuo A."/>
            <person name="Liang C."/>
            <person name="Lipzen A."/>
            <person name="Lutzoni F."/>
            <person name="Magnuson J."/>
            <person name="Mondo S."/>
            <person name="Nolan M."/>
            <person name="Ohm R."/>
            <person name="Pangilinan J."/>
            <person name="Park H.-J."/>
            <person name="Ramirez L."/>
            <person name="Alfaro M."/>
            <person name="Sun H."/>
            <person name="Tritt A."/>
            <person name="Yoshinaga Y."/>
            <person name="Zwiers L.-H."/>
            <person name="Turgeon B."/>
            <person name="Goodwin S."/>
            <person name="Spatafora J."/>
            <person name="Crous P."/>
            <person name="Grigoriev I."/>
        </authorList>
    </citation>
    <scope>NUCLEOTIDE SEQUENCE</scope>
    <source>
        <strain evidence="2">CBS 113389</strain>
    </source>
</reference>
<proteinExistence type="predicted"/>
<keyword evidence="3" id="KW-1185">Reference proteome</keyword>